<accession>A0AAD8CMD2</accession>
<proteinExistence type="inferred from homology"/>
<dbReference type="GO" id="GO:0016567">
    <property type="term" value="P:protein ubiquitination"/>
    <property type="evidence" value="ECO:0007669"/>
    <property type="project" value="TreeGrafter"/>
</dbReference>
<dbReference type="SUPFAM" id="SSF90209">
    <property type="entry name" value="Ran binding protein zinc finger-like"/>
    <property type="match status" value="1"/>
</dbReference>
<evidence type="ECO:0000313" key="12">
    <source>
        <dbReference type="EMBL" id="KAK1152188.1"/>
    </source>
</evidence>
<dbReference type="Pfam" id="PF02201">
    <property type="entry name" value="SWIB"/>
    <property type="match status" value="1"/>
</dbReference>
<evidence type="ECO:0000256" key="6">
    <source>
        <dbReference type="ARBA" id="ARBA00023242"/>
    </source>
</evidence>
<dbReference type="GO" id="GO:0002039">
    <property type="term" value="F:p53 binding"/>
    <property type="evidence" value="ECO:0007669"/>
    <property type="project" value="TreeGrafter"/>
</dbReference>
<dbReference type="GO" id="GO:0061630">
    <property type="term" value="F:ubiquitin protein ligase activity"/>
    <property type="evidence" value="ECO:0007669"/>
    <property type="project" value="TreeGrafter"/>
</dbReference>
<evidence type="ECO:0000256" key="7">
    <source>
        <dbReference type="PIRNR" id="PIRNR006748"/>
    </source>
</evidence>
<dbReference type="InterPro" id="IPR036885">
    <property type="entry name" value="SWIB_MDM2_dom_sf"/>
</dbReference>
<dbReference type="SUPFAM" id="SSF47592">
    <property type="entry name" value="SWIB/MDM2 domain"/>
    <property type="match status" value="1"/>
</dbReference>
<dbReference type="CDD" id="cd17673">
    <property type="entry name" value="MDM4"/>
    <property type="match status" value="1"/>
</dbReference>
<dbReference type="InterPro" id="IPR015458">
    <property type="entry name" value="MDM4"/>
</dbReference>
<keyword evidence="5 7" id="KW-0862">Zinc</keyword>
<dbReference type="Gene3D" id="3.30.40.10">
    <property type="entry name" value="Zinc/RING finger domain, C3HC4 (zinc finger)"/>
    <property type="match status" value="1"/>
</dbReference>
<evidence type="ECO:0000313" key="13">
    <source>
        <dbReference type="Proteomes" id="UP001230051"/>
    </source>
</evidence>
<dbReference type="GO" id="GO:0005634">
    <property type="term" value="C:nucleus"/>
    <property type="evidence" value="ECO:0007669"/>
    <property type="project" value="UniProtKB-SubCell"/>
</dbReference>
<name>A0AAD8CMD2_ACIOX</name>
<evidence type="ECO:0000256" key="5">
    <source>
        <dbReference type="ARBA" id="ARBA00022833"/>
    </source>
</evidence>
<dbReference type="PIRSF" id="PIRSF500699">
    <property type="entry name" value="MDM4"/>
    <property type="match status" value="1"/>
</dbReference>
<keyword evidence="3 7" id="KW-0479">Metal-binding</keyword>
<dbReference type="PROSITE" id="PS51925">
    <property type="entry name" value="SWIB_MDM2"/>
    <property type="match status" value="1"/>
</dbReference>
<evidence type="ECO:0000256" key="1">
    <source>
        <dbReference type="ARBA" id="ARBA00004123"/>
    </source>
</evidence>
<feature type="compositionally biased region" description="Basic and acidic residues" evidence="9">
    <location>
        <begin position="123"/>
        <end position="134"/>
    </location>
</feature>
<dbReference type="EMBL" id="JAGXEW010000047">
    <property type="protein sequence ID" value="KAK1152188.1"/>
    <property type="molecule type" value="Genomic_DNA"/>
</dbReference>
<feature type="region of interest" description="Disordered" evidence="9">
    <location>
        <begin position="122"/>
        <end position="176"/>
    </location>
</feature>
<dbReference type="Gene3D" id="1.10.245.10">
    <property type="entry name" value="SWIB/MDM2 domain"/>
    <property type="match status" value="1"/>
</dbReference>
<dbReference type="AlphaFoldDB" id="A0AAD8CMD2"/>
<evidence type="ECO:0000256" key="4">
    <source>
        <dbReference type="ARBA" id="ARBA00022771"/>
    </source>
</evidence>
<dbReference type="InterPro" id="IPR036443">
    <property type="entry name" value="Znf_RanBP2_sf"/>
</dbReference>
<evidence type="ECO:0000256" key="2">
    <source>
        <dbReference type="ARBA" id="ARBA00005803"/>
    </source>
</evidence>
<dbReference type="CDD" id="cd16784">
    <property type="entry name" value="mRING-HC-C2H2C4_MDM4"/>
    <property type="match status" value="1"/>
</dbReference>
<dbReference type="GO" id="GO:0010468">
    <property type="term" value="P:regulation of gene expression"/>
    <property type="evidence" value="ECO:0007669"/>
    <property type="project" value="TreeGrafter"/>
</dbReference>
<protein>
    <recommendedName>
        <fullName evidence="7">Protein Mdm4</fullName>
    </recommendedName>
</protein>
<evidence type="ECO:0000256" key="3">
    <source>
        <dbReference type="ARBA" id="ARBA00022723"/>
    </source>
</evidence>
<dbReference type="GO" id="GO:0043066">
    <property type="term" value="P:negative regulation of apoptotic process"/>
    <property type="evidence" value="ECO:0007669"/>
    <property type="project" value="InterPro"/>
</dbReference>
<dbReference type="Gene3D" id="2.30.30.380">
    <property type="entry name" value="Zn-finger domain of Sec23/24"/>
    <property type="match status" value="1"/>
</dbReference>
<feature type="domain" description="RanBP2-type" evidence="10">
    <location>
        <begin position="296"/>
        <end position="325"/>
    </location>
</feature>
<dbReference type="GO" id="GO:0051726">
    <property type="term" value="P:regulation of cell cycle"/>
    <property type="evidence" value="ECO:0007669"/>
    <property type="project" value="InterPro"/>
</dbReference>
<gene>
    <name evidence="12" type="primary">mdm4</name>
    <name evidence="12" type="ORF">AOXY_G31424</name>
</gene>
<dbReference type="PANTHER" id="PTHR46858">
    <property type="entry name" value="OS05G0521000 PROTEIN"/>
    <property type="match status" value="1"/>
</dbReference>
<dbReference type="PROSITE" id="PS01358">
    <property type="entry name" value="ZF_RANBP2_1"/>
    <property type="match status" value="1"/>
</dbReference>
<keyword evidence="6 7" id="KW-0539">Nucleus</keyword>
<comment type="subcellular location">
    <subcellularLocation>
        <location evidence="1 7">Nucleus</location>
    </subcellularLocation>
</comment>
<sequence length="484" mass="54055">MTTATTSTQYPASDLTCRLLPGEMSQVQPKPPLLQILSEAGAQEDTFTLKEVMHYLGQYIMLKQLYDKQRQHMVHCEEDPLGELLEVKSFSVKNPSPIYKMLRNNLIILNCTGAAKTLSVAKDSNHEATKEDPGQRGTGLCEETPGSEAASGSHKPPTVHRRHREPDQDSEDGQPCKRKKLDVLLEDWDLSGLPWWFLGNLRSNYSHKGNGSTDIHTNQDEDTAIVSDTTDDLWFLNEGENERVSIEMKEAALESDRGSEREEGGEKEMLECSLFEKEPEENSPCQSDDTDTEVSIQDAWQCTECLKYNSPLQRYCIRCWALRKDWYKDCPRLVHSISVPDIPASVVGQEAEQDDGIDIPDCRRTVSDPIILPSHLSDRPEPPSKALTLKAALLTPSGVSEGLESSQGDSLDLLDLGQGMNERSEAILEPCSLCHVRPRNGNIIHGRTAHLITCFSCARKLHKFRSPCPGCGQIIQRVIKTFVA</sequence>
<keyword evidence="13" id="KW-1185">Reference proteome</keyword>
<comment type="caution">
    <text evidence="12">The sequence shown here is derived from an EMBL/GenBank/DDBJ whole genome shotgun (WGS) entry which is preliminary data.</text>
</comment>
<dbReference type="PANTHER" id="PTHR46858:SF12">
    <property type="entry name" value="PROTEIN MDM4"/>
    <property type="match status" value="1"/>
</dbReference>
<dbReference type="Proteomes" id="UP001230051">
    <property type="component" value="Unassembled WGS sequence"/>
</dbReference>
<evidence type="ECO:0000259" key="11">
    <source>
        <dbReference type="PROSITE" id="PS51925"/>
    </source>
</evidence>
<comment type="similarity">
    <text evidence="2 7">Belongs to the MDM2/MDM4 family.</text>
</comment>
<organism evidence="12 13">
    <name type="scientific">Acipenser oxyrinchus oxyrinchus</name>
    <dbReference type="NCBI Taxonomy" id="40147"/>
    <lineage>
        <taxon>Eukaryota</taxon>
        <taxon>Metazoa</taxon>
        <taxon>Chordata</taxon>
        <taxon>Craniata</taxon>
        <taxon>Vertebrata</taxon>
        <taxon>Euteleostomi</taxon>
        <taxon>Actinopterygii</taxon>
        <taxon>Chondrostei</taxon>
        <taxon>Acipenseriformes</taxon>
        <taxon>Acipenseridae</taxon>
        <taxon>Acipenser</taxon>
    </lineage>
</organism>
<dbReference type="GO" id="GO:0008270">
    <property type="term" value="F:zinc ion binding"/>
    <property type="evidence" value="ECO:0007669"/>
    <property type="project" value="UniProtKB-KW"/>
</dbReference>
<dbReference type="InterPro" id="IPR001876">
    <property type="entry name" value="Znf_RanBP2"/>
</dbReference>
<keyword evidence="4 8" id="KW-0863">Zinc-finger</keyword>
<evidence type="ECO:0000256" key="9">
    <source>
        <dbReference type="SAM" id="MobiDB-lite"/>
    </source>
</evidence>
<evidence type="ECO:0000259" key="10">
    <source>
        <dbReference type="PROSITE" id="PS50199"/>
    </source>
</evidence>
<dbReference type="Pfam" id="PF00641">
    <property type="entry name" value="Zn_ribbon_RanBP"/>
    <property type="match status" value="1"/>
</dbReference>
<feature type="domain" description="DM2" evidence="11">
    <location>
        <begin position="25"/>
        <end position="108"/>
    </location>
</feature>
<reference evidence="12" key="1">
    <citation type="submission" date="2022-02" db="EMBL/GenBank/DDBJ databases">
        <title>Atlantic sturgeon de novo genome assembly.</title>
        <authorList>
            <person name="Stock M."/>
            <person name="Klopp C."/>
            <person name="Guiguen Y."/>
            <person name="Cabau C."/>
            <person name="Parinello H."/>
            <person name="Santidrian Yebra-Pimentel E."/>
            <person name="Kuhl H."/>
            <person name="Dirks R.P."/>
            <person name="Guessner J."/>
            <person name="Wuertz S."/>
            <person name="Du K."/>
            <person name="Schartl M."/>
        </authorList>
    </citation>
    <scope>NUCLEOTIDE SEQUENCE</scope>
    <source>
        <strain evidence="12">STURGEONOMICS-FGT-2020</strain>
        <tissue evidence="12">Whole blood</tissue>
    </source>
</reference>
<dbReference type="InterPro" id="IPR016495">
    <property type="entry name" value="p53_neg-reg_MDM_2/4"/>
</dbReference>
<dbReference type="InterPro" id="IPR013083">
    <property type="entry name" value="Znf_RING/FYVE/PHD"/>
</dbReference>
<dbReference type="PROSITE" id="PS50199">
    <property type="entry name" value="ZF_RANBP2_2"/>
    <property type="match status" value="1"/>
</dbReference>
<evidence type="ECO:0000256" key="8">
    <source>
        <dbReference type="PROSITE-ProRule" id="PRU00322"/>
    </source>
</evidence>
<dbReference type="PIRSF" id="PIRSF006748">
    <property type="entry name" value="p53_MDM_2/4"/>
    <property type="match status" value="1"/>
</dbReference>
<dbReference type="InterPro" id="IPR003121">
    <property type="entry name" value="SWIB_MDM2_domain"/>
</dbReference>
<dbReference type="Pfam" id="PF13920">
    <property type="entry name" value="zf-C3HC4_3"/>
    <property type="match status" value="1"/>
</dbReference>
<comment type="function">
    <text evidence="7">Inhibits p53- and p73-mediated cell cycle arrest and apoptosis by binding its transcriptional activation domain.</text>
</comment>